<reference evidence="1 2" key="1">
    <citation type="submission" date="2018-02" db="EMBL/GenBank/DDBJ databases">
        <title>Genome sequence of the basidiomycete white-rot fungus Phlebia centrifuga.</title>
        <authorList>
            <person name="Granchi Z."/>
            <person name="Peng M."/>
            <person name="de Vries R.P."/>
            <person name="Hilden K."/>
            <person name="Makela M.R."/>
            <person name="Grigoriev I."/>
            <person name="Riley R."/>
        </authorList>
    </citation>
    <scope>NUCLEOTIDE SEQUENCE [LARGE SCALE GENOMIC DNA]</scope>
    <source>
        <strain evidence="1 2">FBCC195</strain>
    </source>
</reference>
<name>A0A2R6NRN9_9APHY</name>
<sequence>MPLKRLRRASPTAQGLSAGERLKRAKLAGNEYLAWSWVGTEVTDTADITQEHRLATCDFSNTNRSPFCSNKYSTISNVAAKPGKTTKAQAKTEGELEDDIIVISDNDSPTCSSKACKNNPNCLNYLGQEKWESEEKARDAFIKVQELGPDPTLDSRAFDTPVGLKESPIFQLQVTFAAMQMSKQAAFNPVKLVESLKLNTTEQQDAQEFSKLFMAHLDSEFQKQVDPSLKSLIADQNNSKLDERIAALLKPEDLDGDNK</sequence>
<comment type="caution">
    <text evidence="1">The sequence shown here is derived from an EMBL/GenBank/DDBJ whole genome shotgun (WGS) entry which is preliminary data.</text>
</comment>
<dbReference type="OrthoDB" id="289038at2759"/>
<dbReference type="STRING" id="98765.A0A2R6NRN9"/>
<proteinExistence type="predicted"/>
<dbReference type="Gene3D" id="3.90.70.10">
    <property type="entry name" value="Cysteine proteinases"/>
    <property type="match status" value="1"/>
</dbReference>
<protein>
    <submittedName>
        <fullName evidence="1">Uncharacterized protein</fullName>
    </submittedName>
</protein>
<dbReference type="SUPFAM" id="SSF54001">
    <property type="entry name" value="Cysteine proteinases"/>
    <property type="match status" value="1"/>
</dbReference>
<gene>
    <name evidence="1" type="ORF">PHLCEN_2v9149</name>
</gene>
<dbReference type="InterPro" id="IPR038765">
    <property type="entry name" value="Papain-like_cys_pep_sf"/>
</dbReference>
<organism evidence="1 2">
    <name type="scientific">Hermanssonia centrifuga</name>
    <dbReference type="NCBI Taxonomy" id="98765"/>
    <lineage>
        <taxon>Eukaryota</taxon>
        <taxon>Fungi</taxon>
        <taxon>Dikarya</taxon>
        <taxon>Basidiomycota</taxon>
        <taxon>Agaricomycotina</taxon>
        <taxon>Agaricomycetes</taxon>
        <taxon>Polyporales</taxon>
        <taxon>Meruliaceae</taxon>
        <taxon>Hermanssonia</taxon>
    </lineage>
</organism>
<evidence type="ECO:0000313" key="2">
    <source>
        <dbReference type="Proteomes" id="UP000186601"/>
    </source>
</evidence>
<dbReference type="Proteomes" id="UP000186601">
    <property type="component" value="Unassembled WGS sequence"/>
</dbReference>
<dbReference type="AlphaFoldDB" id="A0A2R6NRN9"/>
<accession>A0A2R6NRN9</accession>
<keyword evidence="2" id="KW-1185">Reference proteome</keyword>
<dbReference type="EMBL" id="MLYV02000904">
    <property type="protein sequence ID" value="PSR75391.1"/>
    <property type="molecule type" value="Genomic_DNA"/>
</dbReference>
<evidence type="ECO:0000313" key="1">
    <source>
        <dbReference type="EMBL" id="PSR75391.1"/>
    </source>
</evidence>